<organism evidence="1 2">
    <name type="scientific">Paramuricea clavata</name>
    <name type="common">Red gorgonian</name>
    <name type="synonym">Violescent sea-whip</name>
    <dbReference type="NCBI Taxonomy" id="317549"/>
    <lineage>
        <taxon>Eukaryota</taxon>
        <taxon>Metazoa</taxon>
        <taxon>Cnidaria</taxon>
        <taxon>Anthozoa</taxon>
        <taxon>Octocorallia</taxon>
        <taxon>Malacalcyonacea</taxon>
        <taxon>Plexauridae</taxon>
        <taxon>Paramuricea</taxon>
    </lineage>
</organism>
<reference evidence="1" key="1">
    <citation type="submission" date="2020-04" db="EMBL/GenBank/DDBJ databases">
        <authorList>
            <person name="Alioto T."/>
            <person name="Alioto T."/>
            <person name="Gomez Garrido J."/>
        </authorList>
    </citation>
    <scope>NUCLEOTIDE SEQUENCE</scope>
    <source>
        <strain evidence="1">A484AB</strain>
    </source>
</reference>
<proteinExistence type="predicted"/>
<dbReference type="Proteomes" id="UP001152795">
    <property type="component" value="Unassembled WGS sequence"/>
</dbReference>
<accession>A0A7D9DH86</accession>
<dbReference type="OrthoDB" id="5983751at2759"/>
<keyword evidence="2" id="KW-1185">Reference proteome</keyword>
<evidence type="ECO:0000313" key="2">
    <source>
        <dbReference type="Proteomes" id="UP001152795"/>
    </source>
</evidence>
<comment type="caution">
    <text evidence="1">The sequence shown here is derived from an EMBL/GenBank/DDBJ whole genome shotgun (WGS) entry which is preliminary data.</text>
</comment>
<name>A0A7D9DH86_PARCT</name>
<dbReference type="AlphaFoldDB" id="A0A7D9DH86"/>
<gene>
    <name evidence="1" type="ORF">PACLA_8A037183</name>
</gene>
<sequence>MLEEIIACFLSLFSALTLDPPRLSRREMNDNTSASEQRTRYTWEDKIHKEYVSFEEDNLPSETEYVQLGHELRNRPSYIQSLLRSLRANFTITLAVLPLALIGMALIYFDLRTVDLCSEWEAKNYTFSFDIQRIKLIGEGFQTAILYLAGPLFLLVLFGWREFKRYYSSTILVGQLAGLFNTLFLSFLLLYGIEDTSPIKAYNVPGNLIFAVATLWESAIVMRNIRQNHPTISYSRRHIFSVLAVPVLSTLAMAVFYKYAVVKWFNSLRHNVLYKFILAILTPTLALVPTTICRHMALWRTSEIIEPERSFALVYFVRAMFITLYRIMQSDFKNIWLFVGLSFLSGVSSLLKTATVGIREKVWARVIRFLNRTCCTRLHHLPGNTPHHRRLKADTEIQNILFENNSLILSQSYIVLYTITNFHLSDWSVVKSSLTRIAIGLVIEFVFNVLSTFIHIQWYNIPIARVWSKYWKRHVFANAIIVAVLVYYFTQPLLAVFQDRFHDSGTGNYTIRTNCTLPYEYWR</sequence>
<protein>
    <submittedName>
        <fullName evidence="1">Uncharacterized protein</fullName>
    </submittedName>
</protein>
<evidence type="ECO:0000313" key="1">
    <source>
        <dbReference type="EMBL" id="CAB3983263.1"/>
    </source>
</evidence>
<dbReference type="EMBL" id="CACRXK020000594">
    <property type="protein sequence ID" value="CAB3983263.1"/>
    <property type="molecule type" value="Genomic_DNA"/>
</dbReference>